<dbReference type="InterPro" id="IPR001810">
    <property type="entry name" value="F-box_dom"/>
</dbReference>
<organism evidence="2 4">
    <name type="scientific">Rotaria sordida</name>
    <dbReference type="NCBI Taxonomy" id="392033"/>
    <lineage>
        <taxon>Eukaryota</taxon>
        <taxon>Metazoa</taxon>
        <taxon>Spiralia</taxon>
        <taxon>Gnathifera</taxon>
        <taxon>Rotifera</taxon>
        <taxon>Eurotatoria</taxon>
        <taxon>Bdelloidea</taxon>
        <taxon>Philodinida</taxon>
        <taxon>Philodinidae</taxon>
        <taxon>Rotaria</taxon>
    </lineage>
</organism>
<dbReference type="Pfam" id="PF12937">
    <property type="entry name" value="F-box-like"/>
    <property type="match status" value="1"/>
</dbReference>
<feature type="domain" description="F-box" evidence="1">
    <location>
        <begin position="44"/>
        <end position="90"/>
    </location>
</feature>
<dbReference type="PANTHER" id="PTHR46731">
    <property type="entry name" value="F-BOX ONLY PROTEIN 15"/>
    <property type="match status" value="1"/>
</dbReference>
<evidence type="ECO:0000313" key="3">
    <source>
        <dbReference type="EMBL" id="CAF3681058.1"/>
    </source>
</evidence>
<dbReference type="GO" id="GO:0019005">
    <property type="term" value="C:SCF ubiquitin ligase complex"/>
    <property type="evidence" value="ECO:0007669"/>
    <property type="project" value="TreeGrafter"/>
</dbReference>
<evidence type="ECO:0000259" key="1">
    <source>
        <dbReference type="PROSITE" id="PS50181"/>
    </source>
</evidence>
<accession>A0A814FL44</accession>
<proteinExistence type="predicted"/>
<evidence type="ECO:0000313" key="4">
    <source>
        <dbReference type="Proteomes" id="UP000663889"/>
    </source>
</evidence>
<dbReference type="SMART" id="SM00256">
    <property type="entry name" value="FBOX"/>
    <property type="match status" value="1"/>
</dbReference>
<dbReference type="Proteomes" id="UP000663889">
    <property type="component" value="Unassembled WGS sequence"/>
</dbReference>
<dbReference type="EMBL" id="CAJOBE010000747">
    <property type="protein sequence ID" value="CAF3681058.1"/>
    <property type="molecule type" value="Genomic_DNA"/>
</dbReference>
<dbReference type="InterPro" id="IPR036047">
    <property type="entry name" value="F-box-like_dom_sf"/>
</dbReference>
<dbReference type="PANTHER" id="PTHR46731:SF1">
    <property type="entry name" value="F-BOX ONLY PROTEIN 15"/>
    <property type="match status" value="1"/>
</dbReference>
<dbReference type="PROSITE" id="PS50181">
    <property type="entry name" value="FBOX"/>
    <property type="match status" value="1"/>
</dbReference>
<dbReference type="Proteomes" id="UP000663874">
    <property type="component" value="Unassembled WGS sequence"/>
</dbReference>
<name>A0A814FL44_9BILA</name>
<dbReference type="SUPFAM" id="SSF81383">
    <property type="entry name" value="F-box domain"/>
    <property type="match status" value="1"/>
</dbReference>
<dbReference type="EMBL" id="CAJNOU010000396">
    <property type="protein sequence ID" value="CAF0984473.1"/>
    <property type="molecule type" value="Genomic_DNA"/>
</dbReference>
<reference evidence="2" key="1">
    <citation type="submission" date="2021-02" db="EMBL/GenBank/DDBJ databases">
        <authorList>
            <person name="Nowell W R."/>
        </authorList>
    </citation>
    <scope>NUCLEOTIDE SEQUENCE</scope>
</reference>
<evidence type="ECO:0000313" key="2">
    <source>
        <dbReference type="EMBL" id="CAF0984473.1"/>
    </source>
</evidence>
<sequence>MSNSKSIRHSLSSNLSINSVTSTKKITKFPLPNATKPRYMISKKIEINELPDDVVLYIFRYLTPIDLLNIGSVCRRWYSISQDESLWRSLILSYGLHHQTPSTSTSKQRIQTYLNQQIKTQLKSLFSMKFDILKSYTGIPDYQKMFDKFSNQFNFLLAFCDDKHNIIWSQKYDTIKFFDTSLSIRWLEITMPEFLSRVHFLRLFSIVSININTCPNRIRLPKVNEQLSDITQKPIQHTQKIQSLLHEYKFDWNLIKTKSISLTNDIKSSIQISKLTNEDDFLIATYEQDKSFAFLVFNINYLSFHEHFFTGLRNTTNSINNQSLSQMIIPNQFPKSNDLEVSVFICFRNMTTIFLRHRFLNCRLKFSNTPIIELIRTTDMMQELGPELEDIPKFNWKTALFKGTINDIFLIDIVVLNERKNVSFSITLPAKLTHGNDNEDSQGKDYILSSNVWNIKAVSECNNRIRLDGTIMRLDNEYCTLGRDSQSWHLQNMTCSF</sequence>
<dbReference type="Gene3D" id="1.20.1280.50">
    <property type="match status" value="1"/>
</dbReference>
<gene>
    <name evidence="3" type="ORF">FNK824_LOCUS7850</name>
    <name evidence="2" type="ORF">SEV965_LOCUS9933</name>
</gene>
<dbReference type="AlphaFoldDB" id="A0A814FL44"/>
<protein>
    <recommendedName>
        <fullName evidence="1">F-box domain-containing protein</fullName>
    </recommendedName>
</protein>
<comment type="caution">
    <text evidence="2">The sequence shown here is derived from an EMBL/GenBank/DDBJ whole genome shotgun (WGS) entry which is preliminary data.</text>
</comment>